<comment type="caution">
    <text evidence="2">The sequence shown here is derived from an EMBL/GenBank/DDBJ whole genome shotgun (WGS) entry which is preliminary data.</text>
</comment>
<proteinExistence type="predicted"/>
<gene>
    <name evidence="2" type="ORF">FTOL_08761</name>
</gene>
<name>A0AAE8MD61_9HYPO</name>
<organism evidence="2 3">
    <name type="scientific">Fusarium torulosum</name>
    <dbReference type="NCBI Taxonomy" id="33205"/>
    <lineage>
        <taxon>Eukaryota</taxon>
        <taxon>Fungi</taxon>
        <taxon>Dikarya</taxon>
        <taxon>Ascomycota</taxon>
        <taxon>Pezizomycotina</taxon>
        <taxon>Sordariomycetes</taxon>
        <taxon>Hypocreomycetidae</taxon>
        <taxon>Hypocreales</taxon>
        <taxon>Nectriaceae</taxon>
        <taxon>Fusarium</taxon>
    </lineage>
</organism>
<keyword evidence="3" id="KW-1185">Reference proteome</keyword>
<feature type="region of interest" description="Disordered" evidence="1">
    <location>
        <begin position="1"/>
        <end position="59"/>
    </location>
</feature>
<protein>
    <submittedName>
        <fullName evidence="2">Uncharacterized protein</fullName>
    </submittedName>
</protein>
<evidence type="ECO:0000313" key="3">
    <source>
        <dbReference type="Proteomes" id="UP001187734"/>
    </source>
</evidence>
<accession>A0AAE8MD61</accession>
<reference evidence="2" key="1">
    <citation type="submission" date="2018-03" db="EMBL/GenBank/DDBJ databases">
        <authorList>
            <person name="Guldener U."/>
        </authorList>
    </citation>
    <scope>NUCLEOTIDE SEQUENCE</scope>
</reference>
<evidence type="ECO:0000313" key="2">
    <source>
        <dbReference type="EMBL" id="SPJ80369.1"/>
    </source>
</evidence>
<evidence type="ECO:0000256" key="1">
    <source>
        <dbReference type="SAM" id="MobiDB-lite"/>
    </source>
</evidence>
<dbReference type="AlphaFoldDB" id="A0AAE8MD61"/>
<dbReference type="EMBL" id="ONZP01000314">
    <property type="protein sequence ID" value="SPJ80369.1"/>
    <property type="molecule type" value="Genomic_DNA"/>
</dbReference>
<feature type="compositionally biased region" description="Polar residues" evidence="1">
    <location>
        <begin position="1"/>
        <end position="39"/>
    </location>
</feature>
<dbReference type="Proteomes" id="UP001187734">
    <property type="component" value="Unassembled WGS sequence"/>
</dbReference>
<sequence>MKTTNISSGPTSEPSPQSTHYSDAVASVTTELSGGSSEQTHPEESIAEDDDPFGEHSTSSPVSYNFNHSYAFDKLFTTPSYRTQRRSRFTRRALLHRQFSLGRGNPSMVWCNDKGCDDEWFLFTNPEIYLRNYDTSREGLSLDIYLEDFAELMVSKLFAIQDARVSKHKTRCLLSFIDSPAVRSAFCRFIIHHDYLKVDHSDEEFQKSLVAAQPVFEDLMFGYKTSARIQKVHSYISLEIKDPKEVSPQQLIVRFLVSCEIWRQQKTPRSESWRIGSTRGVSQFLAAILFNYRLMWRQRCFGIDYINTNDIWNQVWEQWLQKYPLQDPDEVVDGDFFQQRSQLKKTEEEVLDEVGYLGGVGQCNETYNPVKWRLGKEDFELMR</sequence>